<reference evidence="1 2" key="1">
    <citation type="journal article" date="2015" name="Stand. Genomic Sci.">
        <title>Genomic Encyclopedia of Bacterial and Archaeal Type Strains, Phase III: the genomes of soil and plant-associated and newly described type strains.</title>
        <authorList>
            <person name="Whitman W.B."/>
            <person name="Woyke T."/>
            <person name="Klenk H.P."/>
            <person name="Zhou Y."/>
            <person name="Lilburn T.G."/>
            <person name="Beck B.J."/>
            <person name="De Vos P."/>
            <person name="Vandamme P."/>
            <person name="Eisen J.A."/>
            <person name="Garrity G."/>
            <person name="Hugenholtz P."/>
            <person name="Kyrpides N.C."/>
        </authorList>
    </citation>
    <scope>NUCLEOTIDE SEQUENCE [LARGE SCALE GENOMIC DNA]</scope>
    <source>
        <strain evidence="1 2">CGMCC 1.2546</strain>
    </source>
</reference>
<sequence>MNAGQPNVRDLVRLQPTVFSFSRKTSCETVVNLANEGLLGVSVRDYRIEGGGMLRRLLGLKGKQPIVDRMSIDLQAFGPEYTDLRAHVLERIARTAVGEAPFYHLYIDDLFPEAFYEALKARMVEYKNSGKLQQRKQDSKAFVNRRYPLIELRDVEILQFRALFEDRNVKRALFEKFYCKPSDDLVDSVDIHENEFEFVFCTPDKFQNIHVDIPPKYMSFVFYFPTVPVDEEEEKKNATVLYDKGLKPVYGANFRRNSVCVFVPHFYSYHGFSTTIERDVLVMFLINKDEMRVWHDKSRSDSPQEGFSGIADMIEDKLGRHPLIEYGGDPARISEERAACRINAPQGRVMLD</sequence>
<gene>
    <name evidence="1" type="ORF">IQ26_07735</name>
</gene>
<protein>
    <submittedName>
        <fullName evidence="1">Uncharacterized protein</fullName>
    </submittedName>
</protein>
<evidence type="ECO:0000313" key="1">
    <source>
        <dbReference type="EMBL" id="TWI16232.1"/>
    </source>
</evidence>
<accession>A0A562M8W3</accession>
<organism evidence="1 2">
    <name type="scientific">Mesorhizobium tianshanense</name>
    <dbReference type="NCBI Taxonomy" id="39844"/>
    <lineage>
        <taxon>Bacteria</taxon>
        <taxon>Pseudomonadati</taxon>
        <taxon>Pseudomonadota</taxon>
        <taxon>Alphaproteobacteria</taxon>
        <taxon>Hyphomicrobiales</taxon>
        <taxon>Phyllobacteriaceae</taxon>
        <taxon>Mesorhizobium</taxon>
    </lineage>
</organism>
<dbReference type="EMBL" id="VLKT01000136">
    <property type="protein sequence ID" value="TWI16232.1"/>
    <property type="molecule type" value="Genomic_DNA"/>
</dbReference>
<comment type="caution">
    <text evidence="1">The sequence shown here is derived from an EMBL/GenBank/DDBJ whole genome shotgun (WGS) entry which is preliminary data.</text>
</comment>
<dbReference type="AlphaFoldDB" id="A0A562M8W3"/>
<name>A0A562M8W3_9HYPH</name>
<dbReference type="Proteomes" id="UP000317122">
    <property type="component" value="Unassembled WGS sequence"/>
</dbReference>
<dbReference type="Gene3D" id="2.60.120.620">
    <property type="entry name" value="q2cbj1_9rhob like domain"/>
    <property type="match status" value="1"/>
</dbReference>
<evidence type="ECO:0000313" key="2">
    <source>
        <dbReference type="Proteomes" id="UP000317122"/>
    </source>
</evidence>
<dbReference type="RefSeq" id="WP_145723566.1">
    <property type="nucleotide sequence ID" value="NZ_BSPF01000091.1"/>
</dbReference>
<proteinExistence type="predicted"/>
<dbReference type="OrthoDB" id="7300871at2"/>
<keyword evidence="2" id="KW-1185">Reference proteome</keyword>